<keyword evidence="1" id="KW-1133">Transmembrane helix</keyword>
<protein>
    <submittedName>
        <fullName evidence="2">Uncharacterized protein</fullName>
    </submittedName>
</protein>
<gene>
    <name evidence="2" type="ORF">ALFOR1_20278</name>
</gene>
<feature type="transmembrane region" description="Helical" evidence="1">
    <location>
        <begin position="34"/>
        <end position="55"/>
    </location>
</feature>
<evidence type="ECO:0000313" key="3">
    <source>
        <dbReference type="Proteomes" id="UP000509458"/>
    </source>
</evidence>
<keyword evidence="1" id="KW-0472">Membrane</keyword>
<sequence>MFLGLCLNNEHTIACSYWLFTSHDNNNLGSSMNMVTGIFLAFALAVSITALPAFAEVNNTNYSPIQFKSKKIARWQLNSMYRVQSTTETYLYDNTYTYPAGSQGMFSASRRFNTWVPQKVYATYKTNNTAFQHYAEWLYLPHDVGTFTRLGWLLGQSEGLNMAVELEHRQVGEEENMALSLGVNYLF</sequence>
<dbReference type="Proteomes" id="UP000509458">
    <property type="component" value="Chromosome"/>
</dbReference>
<organism evidence="2 3">
    <name type="scientific">Alteromonas macleodii</name>
    <name type="common">Pseudoalteromonas macleodii</name>
    <dbReference type="NCBI Taxonomy" id="28108"/>
    <lineage>
        <taxon>Bacteria</taxon>
        <taxon>Pseudomonadati</taxon>
        <taxon>Pseudomonadota</taxon>
        <taxon>Gammaproteobacteria</taxon>
        <taxon>Alteromonadales</taxon>
        <taxon>Alteromonadaceae</taxon>
        <taxon>Alteromonas/Salinimonas group</taxon>
        <taxon>Alteromonas</taxon>
    </lineage>
</organism>
<accession>A0A6T9XWG5</accession>
<evidence type="ECO:0000313" key="2">
    <source>
        <dbReference type="EMBL" id="CAB9492830.1"/>
    </source>
</evidence>
<name>A0A6T9XWG5_ALTMA</name>
<dbReference type="EMBL" id="LR812090">
    <property type="protein sequence ID" value="CAB9492830.1"/>
    <property type="molecule type" value="Genomic_DNA"/>
</dbReference>
<dbReference type="AlphaFoldDB" id="A0A6T9XWG5"/>
<proteinExistence type="predicted"/>
<evidence type="ECO:0000256" key="1">
    <source>
        <dbReference type="SAM" id="Phobius"/>
    </source>
</evidence>
<reference evidence="2 3" key="1">
    <citation type="submission" date="2020-06" db="EMBL/GenBank/DDBJ databases">
        <authorList>
            <person name="Duchaud E."/>
        </authorList>
    </citation>
    <scope>NUCLEOTIDE SEQUENCE [LARGE SCALE GENOMIC DNA]</scope>
    <source>
        <strain evidence="2">Alteromonas fortis</strain>
    </source>
</reference>
<keyword evidence="1" id="KW-0812">Transmembrane</keyword>